<dbReference type="GO" id="GO:0030735">
    <property type="term" value="F:carnosine N-methyltransferase activity"/>
    <property type="evidence" value="ECO:0007669"/>
    <property type="project" value="UniProtKB-EC"/>
</dbReference>
<evidence type="ECO:0000256" key="4">
    <source>
        <dbReference type="ARBA" id="ARBA00022679"/>
    </source>
</evidence>
<evidence type="ECO:0000313" key="6">
    <source>
        <dbReference type="EMBL" id="KAK2149567.1"/>
    </source>
</evidence>
<dbReference type="Pfam" id="PF07942">
    <property type="entry name" value="CARME"/>
    <property type="match status" value="1"/>
</dbReference>
<dbReference type="GO" id="GO:0005829">
    <property type="term" value="C:cytosol"/>
    <property type="evidence" value="ECO:0007669"/>
    <property type="project" value="TreeGrafter"/>
</dbReference>
<dbReference type="SMART" id="SM01296">
    <property type="entry name" value="N2227"/>
    <property type="match status" value="1"/>
</dbReference>
<evidence type="ECO:0000256" key="1">
    <source>
        <dbReference type="ARBA" id="ARBA00010086"/>
    </source>
</evidence>
<organism evidence="6 7">
    <name type="scientific">Paralvinella palmiformis</name>
    <dbReference type="NCBI Taxonomy" id="53620"/>
    <lineage>
        <taxon>Eukaryota</taxon>
        <taxon>Metazoa</taxon>
        <taxon>Spiralia</taxon>
        <taxon>Lophotrochozoa</taxon>
        <taxon>Annelida</taxon>
        <taxon>Polychaeta</taxon>
        <taxon>Sedentaria</taxon>
        <taxon>Canalipalpata</taxon>
        <taxon>Terebellida</taxon>
        <taxon>Terebelliformia</taxon>
        <taxon>Alvinellidae</taxon>
        <taxon>Paralvinella</taxon>
    </lineage>
</organism>
<name>A0AAD9JB83_9ANNE</name>
<comment type="similarity">
    <text evidence="1">Belongs to the carnosine N-methyltransferase family.</text>
</comment>
<dbReference type="Proteomes" id="UP001208570">
    <property type="component" value="Unassembled WGS sequence"/>
</dbReference>
<accession>A0AAD9JB83</accession>
<dbReference type="AlphaFoldDB" id="A0AAD9JB83"/>
<keyword evidence="3" id="KW-0489">Methyltransferase</keyword>
<dbReference type="EMBL" id="JAODUP010000446">
    <property type="protein sequence ID" value="KAK2149567.1"/>
    <property type="molecule type" value="Genomic_DNA"/>
</dbReference>
<dbReference type="SUPFAM" id="SSF53335">
    <property type="entry name" value="S-adenosyl-L-methionine-dependent methyltransferases"/>
    <property type="match status" value="1"/>
</dbReference>
<evidence type="ECO:0000256" key="2">
    <source>
        <dbReference type="ARBA" id="ARBA00012003"/>
    </source>
</evidence>
<dbReference type="PANTHER" id="PTHR12303:SF6">
    <property type="entry name" value="CARNOSINE N-METHYLTRANSFERASE"/>
    <property type="match status" value="1"/>
</dbReference>
<keyword evidence="5" id="KW-0949">S-adenosyl-L-methionine</keyword>
<evidence type="ECO:0000256" key="3">
    <source>
        <dbReference type="ARBA" id="ARBA00022603"/>
    </source>
</evidence>
<proteinExistence type="inferred from homology"/>
<dbReference type="GO" id="GO:0032259">
    <property type="term" value="P:methylation"/>
    <property type="evidence" value="ECO:0007669"/>
    <property type="project" value="UniProtKB-KW"/>
</dbReference>
<dbReference type="GO" id="GO:0035498">
    <property type="term" value="P:carnosine metabolic process"/>
    <property type="evidence" value="ECO:0007669"/>
    <property type="project" value="TreeGrafter"/>
</dbReference>
<reference evidence="6" key="1">
    <citation type="journal article" date="2023" name="Mol. Biol. Evol.">
        <title>Third-Generation Sequencing Reveals the Adaptive Role of the Epigenome in Three Deep-Sea Polychaetes.</title>
        <authorList>
            <person name="Perez M."/>
            <person name="Aroh O."/>
            <person name="Sun Y."/>
            <person name="Lan Y."/>
            <person name="Juniper S.K."/>
            <person name="Young C.R."/>
            <person name="Angers B."/>
            <person name="Qian P.Y."/>
        </authorList>
    </citation>
    <scope>NUCLEOTIDE SEQUENCE</scope>
    <source>
        <strain evidence="6">P08H-3</strain>
    </source>
</reference>
<dbReference type="PANTHER" id="PTHR12303">
    <property type="entry name" value="CARNOSINE N-METHYLTRANSFERASE"/>
    <property type="match status" value="1"/>
</dbReference>
<gene>
    <name evidence="6" type="ORF">LSH36_446g01020</name>
</gene>
<protein>
    <recommendedName>
        <fullName evidence="2">carnosine N-methyltransferase</fullName>
        <ecNumber evidence="2">2.1.1.22</ecNumber>
    </recommendedName>
</protein>
<evidence type="ECO:0000313" key="7">
    <source>
        <dbReference type="Proteomes" id="UP001208570"/>
    </source>
</evidence>
<comment type="caution">
    <text evidence="6">The sequence shown here is derived from an EMBL/GenBank/DDBJ whole genome shotgun (WGS) entry which is preliminary data.</text>
</comment>
<dbReference type="InterPro" id="IPR012901">
    <property type="entry name" value="CARME"/>
</dbReference>
<sequence>MSVHCQVELTTTSFCCITCINAHNYLVLSKMNSCGSGGSKESNIRAENEAEAEEKHFRSIINAFKYYRTHSVRRLLLAEKYFDELPDHHKAMLPSFRDNLKRLRICIYHNYEIIKLIIADVDHLFENTVLERDQDAVIHPSPETDMEKVRTVLKQIARDWTVQGEAERNACYTPVLKEIVKSFPKDKYKTENIQVLIPGAGLGRLAFEVARLGYSCQGNEFSFFMLFTSNFILNRCKETNLYVLYPWIHQFCNNLASSDQTSPVQFPDVNPTQLNPDVNFSMAAGDFLEVYTDPGIFCIKHYCFKCSFS</sequence>
<dbReference type="EC" id="2.1.1.22" evidence="2"/>
<keyword evidence="4" id="KW-0808">Transferase</keyword>
<evidence type="ECO:0000256" key="5">
    <source>
        <dbReference type="ARBA" id="ARBA00022691"/>
    </source>
</evidence>
<dbReference type="InterPro" id="IPR029063">
    <property type="entry name" value="SAM-dependent_MTases_sf"/>
</dbReference>
<dbReference type="GO" id="GO:0005634">
    <property type="term" value="C:nucleus"/>
    <property type="evidence" value="ECO:0007669"/>
    <property type="project" value="TreeGrafter"/>
</dbReference>
<keyword evidence="7" id="KW-1185">Reference proteome</keyword>